<evidence type="ECO:0000313" key="12">
    <source>
        <dbReference type="Proteomes" id="UP000215027"/>
    </source>
</evidence>
<keyword evidence="5" id="KW-0067">ATP-binding</keyword>
<dbReference type="Pfam" id="PF00664">
    <property type="entry name" value="ABC_membrane"/>
    <property type="match status" value="1"/>
</dbReference>
<feature type="transmembrane region" description="Helical" evidence="8">
    <location>
        <begin position="55"/>
        <end position="76"/>
    </location>
</feature>
<feature type="domain" description="ABC transporter" evidence="9">
    <location>
        <begin position="373"/>
        <end position="607"/>
    </location>
</feature>
<dbReference type="InterPro" id="IPR003593">
    <property type="entry name" value="AAA+_ATPase"/>
</dbReference>
<evidence type="ECO:0000256" key="6">
    <source>
        <dbReference type="ARBA" id="ARBA00022989"/>
    </source>
</evidence>
<keyword evidence="2" id="KW-0813">Transport</keyword>
<dbReference type="Proteomes" id="UP000215027">
    <property type="component" value="Chromosome II"/>
</dbReference>
<dbReference type="SUPFAM" id="SSF90123">
    <property type="entry name" value="ABC transporter transmembrane region"/>
    <property type="match status" value="1"/>
</dbReference>
<evidence type="ECO:0000256" key="3">
    <source>
        <dbReference type="ARBA" id="ARBA00022692"/>
    </source>
</evidence>
<dbReference type="PROSITE" id="PS50929">
    <property type="entry name" value="ABC_TM1F"/>
    <property type="match status" value="1"/>
</dbReference>
<name>A0A160T9U1_9CHLR</name>
<dbReference type="CDD" id="cd18547">
    <property type="entry name" value="ABC_6TM_Tm288_like"/>
    <property type="match status" value="1"/>
</dbReference>
<reference evidence="11" key="1">
    <citation type="submission" date="2016-01" db="EMBL/GenBank/DDBJ databases">
        <authorList>
            <person name="Mcilroy J.S."/>
            <person name="Karst M S."/>
            <person name="Albertsen M."/>
        </authorList>
    </citation>
    <scope>NUCLEOTIDE SEQUENCE</scope>
    <source>
        <strain evidence="11">Cfx-K</strain>
    </source>
</reference>
<dbReference type="PANTHER" id="PTHR43394">
    <property type="entry name" value="ATP-DEPENDENT PERMEASE MDL1, MITOCHONDRIAL"/>
    <property type="match status" value="1"/>
</dbReference>
<dbReference type="SUPFAM" id="SSF52540">
    <property type="entry name" value="P-loop containing nucleoside triphosphate hydrolases"/>
    <property type="match status" value="1"/>
</dbReference>
<dbReference type="Pfam" id="PF00005">
    <property type="entry name" value="ABC_tran"/>
    <property type="match status" value="1"/>
</dbReference>
<dbReference type="InterPro" id="IPR003439">
    <property type="entry name" value="ABC_transporter-like_ATP-bd"/>
</dbReference>
<feature type="transmembrane region" description="Helical" evidence="8">
    <location>
        <begin position="196"/>
        <end position="214"/>
    </location>
</feature>
<comment type="subcellular location">
    <subcellularLocation>
        <location evidence="1">Cell membrane</location>
        <topology evidence="1">Multi-pass membrane protein</topology>
    </subcellularLocation>
</comment>
<feature type="transmembrane region" description="Helical" evidence="8">
    <location>
        <begin position="273"/>
        <end position="296"/>
    </location>
</feature>
<dbReference type="InterPro" id="IPR017871">
    <property type="entry name" value="ABC_transporter-like_CS"/>
</dbReference>
<organism evidence="11 12">
    <name type="scientific">Candidatus Promineifilum breve</name>
    <dbReference type="NCBI Taxonomy" id="1806508"/>
    <lineage>
        <taxon>Bacteria</taxon>
        <taxon>Bacillati</taxon>
        <taxon>Chloroflexota</taxon>
        <taxon>Ardenticatenia</taxon>
        <taxon>Candidatus Promineifilales</taxon>
        <taxon>Candidatus Promineifilaceae</taxon>
        <taxon>Candidatus Promineifilum</taxon>
    </lineage>
</organism>
<evidence type="ECO:0000256" key="1">
    <source>
        <dbReference type="ARBA" id="ARBA00004651"/>
    </source>
</evidence>
<keyword evidence="12" id="KW-1185">Reference proteome</keyword>
<evidence type="ECO:0000313" key="11">
    <source>
        <dbReference type="EMBL" id="CUS06065.1"/>
    </source>
</evidence>
<dbReference type="OrthoDB" id="9762778at2"/>
<keyword evidence="7 8" id="KW-0472">Membrane</keyword>
<dbReference type="PANTHER" id="PTHR43394:SF1">
    <property type="entry name" value="ATP-BINDING CASSETTE SUB-FAMILY B MEMBER 10, MITOCHONDRIAL"/>
    <property type="match status" value="1"/>
</dbReference>
<proteinExistence type="predicted"/>
<feature type="transmembrane region" description="Helical" evidence="8">
    <location>
        <begin position="171"/>
        <end position="190"/>
    </location>
</feature>
<dbReference type="EMBL" id="LN890656">
    <property type="protein sequence ID" value="CUS06065.1"/>
    <property type="molecule type" value="Genomic_DNA"/>
</dbReference>
<dbReference type="Gene3D" id="3.40.50.300">
    <property type="entry name" value="P-loop containing nucleotide triphosphate hydrolases"/>
    <property type="match status" value="1"/>
</dbReference>
<dbReference type="PROSITE" id="PS50893">
    <property type="entry name" value="ABC_TRANSPORTER_2"/>
    <property type="match status" value="1"/>
</dbReference>
<evidence type="ECO:0000256" key="7">
    <source>
        <dbReference type="ARBA" id="ARBA00023136"/>
    </source>
</evidence>
<dbReference type="GO" id="GO:0005886">
    <property type="term" value="C:plasma membrane"/>
    <property type="evidence" value="ECO:0007669"/>
    <property type="project" value="UniProtKB-SubCell"/>
</dbReference>
<dbReference type="RefSeq" id="WP_095045394.1">
    <property type="nucleotide sequence ID" value="NZ_LN890656.1"/>
</dbReference>
<gene>
    <name evidence="11" type="ORF">CFX0092_B0531</name>
</gene>
<dbReference type="KEGG" id="pbf:CFX0092_B0531"/>
<dbReference type="GO" id="GO:0016887">
    <property type="term" value="F:ATP hydrolysis activity"/>
    <property type="evidence" value="ECO:0007669"/>
    <property type="project" value="InterPro"/>
</dbReference>
<evidence type="ECO:0000256" key="5">
    <source>
        <dbReference type="ARBA" id="ARBA00022840"/>
    </source>
</evidence>
<evidence type="ECO:0000256" key="8">
    <source>
        <dbReference type="SAM" id="Phobius"/>
    </source>
</evidence>
<feature type="transmembrane region" description="Helical" evidence="8">
    <location>
        <begin position="316"/>
        <end position="338"/>
    </location>
</feature>
<feature type="domain" description="ABC transmembrane type-1" evidence="10">
    <location>
        <begin position="56"/>
        <end position="339"/>
    </location>
</feature>
<keyword evidence="6 8" id="KW-1133">Transmembrane helix</keyword>
<dbReference type="InterPro" id="IPR036640">
    <property type="entry name" value="ABC1_TM_sf"/>
</dbReference>
<dbReference type="Gene3D" id="1.20.1560.10">
    <property type="entry name" value="ABC transporter type 1, transmembrane domain"/>
    <property type="match status" value="1"/>
</dbReference>
<dbReference type="FunFam" id="3.40.50.300:FF:000287">
    <property type="entry name" value="Multidrug ABC transporter ATP-binding protein"/>
    <property type="match status" value="1"/>
</dbReference>
<accession>A0A160T9U1</accession>
<keyword evidence="4" id="KW-0547">Nucleotide-binding</keyword>
<keyword evidence="3 8" id="KW-0812">Transmembrane</keyword>
<evidence type="ECO:0000259" key="10">
    <source>
        <dbReference type="PROSITE" id="PS50929"/>
    </source>
</evidence>
<feature type="transmembrane region" description="Helical" evidence="8">
    <location>
        <begin position="96"/>
        <end position="114"/>
    </location>
</feature>
<dbReference type="CDD" id="cd03254">
    <property type="entry name" value="ABCC_Glucan_exporter_like"/>
    <property type="match status" value="1"/>
</dbReference>
<evidence type="ECO:0000259" key="9">
    <source>
        <dbReference type="PROSITE" id="PS50893"/>
    </source>
</evidence>
<sequence length="626" mass="68110">MTIVDQPTHDYQTLRDKIEGRTKPIGAKNARPDDLFPVLWRLVGYMAGGRNRGRFLLAMGLTVLAVIALVVIPFFNARAVDTFSAPGGTTAELGRWLLYSVIALAIYFVLQTIVERIIADLATSGLSALQQDLFNHLQTLSIGFFDRQPLGQLLSRVTNDTEVVAGFYQDVVATFIRSVFQIVLIVIVMFATNWRLALMAMLMVPALLLITAILQRISGPAFARLQEQVGAVSGFQEEAISGAKVIISNGRQAWAEDSNDALTSNVYDTASRAFFVSLLQFPVTLTMSMLQMTIVLTFGSLQALQGHIPVGTVVGFLGYVTLLTSPLSGIANLMAGALNAVAGARRVFAIIDEQPTVRDAPDAVPYEFKGGRVEFQNVDFSYVPGKKILNQNSFVALPGQKIGICGPTGAGKSTIMNILTRYYDVDSGRVLLDGQDISRLTQESLREQVGMVLQEAFLFSDTVMNNLKYARAGATDEECIAAARQANAHEFIVNLRQGYDTMLTERGANLSQGQRQMITIARAMIANPKLLCLDEATSNVDTRTEKLIQEGLRKLMEGRTSFVIAHRLSTIRDSAKILVVNGGAIVEAGTHDELMDKGGFYYTLFMSQFKGKGPGGAAGTADFVST</sequence>
<dbReference type="GO" id="GO:0015421">
    <property type="term" value="F:ABC-type oligopeptide transporter activity"/>
    <property type="evidence" value="ECO:0007669"/>
    <property type="project" value="TreeGrafter"/>
</dbReference>
<dbReference type="SMART" id="SM00382">
    <property type="entry name" value="AAA"/>
    <property type="match status" value="1"/>
</dbReference>
<dbReference type="InterPro" id="IPR027417">
    <property type="entry name" value="P-loop_NTPase"/>
</dbReference>
<protein>
    <submittedName>
        <fullName evidence="11">ABC transporter related</fullName>
    </submittedName>
</protein>
<dbReference type="GO" id="GO:0005524">
    <property type="term" value="F:ATP binding"/>
    <property type="evidence" value="ECO:0007669"/>
    <property type="project" value="UniProtKB-KW"/>
</dbReference>
<dbReference type="PROSITE" id="PS00211">
    <property type="entry name" value="ABC_TRANSPORTER_1"/>
    <property type="match status" value="1"/>
</dbReference>
<dbReference type="InterPro" id="IPR011527">
    <property type="entry name" value="ABC1_TM_dom"/>
</dbReference>
<evidence type="ECO:0000256" key="4">
    <source>
        <dbReference type="ARBA" id="ARBA00022741"/>
    </source>
</evidence>
<dbReference type="InterPro" id="IPR039421">
    <property type="entry name" value="Type_1_exporter"/>
</dbReference>
<dbReference type="AlphaFoldDB" id="A0A160T9U1"/>
<evidence type="ECO:0000256" key="2">
    <source>
        <dbReference type="ARBA" id="ARBA00022448"/>
    </source>
</evidence>